<protein>
    <submittedName>
        <fullName evidence="1">Uncharacterized protein</fullName>
    </submittedName>
</protein>
<sequence length="105" mass="12184">MEFDKMSREGLIDQIREMNDYMDNVIVFWGGKREYLETFGEIAKNTDGEYSQDEMRCAQAILGSPEAFDEFIDLLRDSFERGGINYLLAEKVSAIMEEVASRHKK</sequence>
<dbReference type="AlphaFoldDB" id="A0A9D6Z5U3"/>
<reference evidence="1" key="1">
    <citation type="submission" date="2020-07" db="EMBL/GenBank/DDBJ databases">
        <title>Huge and variable diversity of episymbiotic CPR bacteria and DPANN archaea in groundwater ecosystems.</title>
        <authorList>
            <person name="He C.Y."/>
            <person name="Keren R."/>
            <person name="Whittaker M."/>
            <person name="Farag I.F."/>
            <person name="Doudna J."/>
            <person name="Cate J.H.D."/>
            <person name="Banfield J.F."/>
        </authorList>
    </citation>
    <scope>NUCLEOTIDE SEQUENCE</scope>
    <source>
        <strain evidence="1">NC_groundwater_1664_Pr3_B-0.1um_52_9</strain>
    </source>
</reference>
<evidence type="ECO:0000313" key="1">
    <source>
        <dbReference type="EMBL" id="MBI5251847.1"/>
    </source>
</evidence>
<organism evidence="1 2">
    <name type="scientific">Desulfomonile tiedjei</name>
    <dbReference type="NCBI Taxonomy" id="2358"/>
    <lineage>
        <taxon>Bacteria</taxon>
        <taxon>Pseudomonadati</taxon>
        <taxon>Thermodesulfobacteriota</taxon>
        <taxon>Desulfomonilia</taxon>
        <taxon>Desulfomonilales</taxon>
        <taxon>Desulfomonilaceae</taxon>
        <taxon>Desulfomonile</taxon>
    </lineage>
</organism>
<comment type="caution">
    <text evidence="1">The sequence shown here is derived from an EMBL/GenBank/DDBJ whole genome shotgun (WGS) entry which is preliminary data.</text>
</comment>
<name>A0A9D6Z5U3_9BACT</name>
<evidence type="ECO:0000313" key="2">
    <source>
        <dbReference type="Proteomes" id="UP000807825"/>
    </source>
</evidence>
<gene>
    <name evidence="1" type="ORF">HY912_20330</name>
</gene>
<accession>A0A9D6Z5U3</accession>
<dbReference type="Proteomes" id="UP000807825">
    <property type="component" value="Unassembled WGS sequence"/>
</dbReference>
<dbReference type="EMBL" id="JACRDE010000531">
    <property type="protein sequence ID" value="MBI5251847.1"/>
    <property type="molecule type" value="Genomic_DNA"/>
</dbReference>
<proteinExistence type="predicted"/>